<feature type="transmembrane region" description="Helical" evidence="9">
    <location>
        <begin position="6"/>
        <end position="26"/>
    </location>
</feature>
<keyword evidence="9" id="KW-0735">Signal-anchor</keyword>
<dbReference type="AlphaFoldDB" id="A0A2G8LIQ2"/>
<keyword evidence="4 9" id="KW-0812">Transmembrane</keyword>
<comment type="similarity">
    <text evidence="2 9">Belongs to the sulfotransferase 2 family.</text>
</comment>
<keyword evidence="8 9" id="KW-0325">Glycoprotein</keyword>
<proteinExistence type="inferred from homology"/>
<keyword evidence="3 9" id="KW-0808">Transferase</keyword>
<dbReference type="EMBL" id="MRZV01000067">
    <property type="protein sequence ID" value="PIK60060.1"/>
    <property type="molecule type" value="Genomic_DNA"/>
</dbReference>
<dbReference type="EC" id="2.8.2.-" evidence="9"/>
<evidence type="ECO:0000256" key="8">
    <source>
        <dbReference type="ARBA" id="ARBA00023180"/>
    </source>
</evidence>
<dbReference type="Pfam" id="PF03567">
    <property type="entry name" value="Sulfotransfer_2"/>
    <property type="match status" value="1"/>
</dbReference>
<gene>
    <name evidence="10" type="ORF">BSL78_03058</name>
</gene>
<dbReference type="GO" id="GO:0008146">
    <property type="term" value="F:sulfotransferase activity"/>
    <property type="evidence" value="ECO:0007669"/>
    <property type="project" value="InterPro"/>
</dbReference>
<dbReference type="Proteomes" id="UP000230750">
    <property type="component" value="Unassembled WGS sequence"/>
</dbReference>
<comment type="caution">
    <text evidence="10">The sequence shown here is derived from an EMBL/GenBank/DDBJ whole genome shotgun (WGS) entry which is preliminary data.</text>
</comment>
<dbReference type="PANTHER" id="PTHR12137">
    <property type="entry name" value="CARBOHYDRATE SULFOTRANSFERASE"/>
    <property type="match status" value="1"/>
</dbReference>
<protein>
    <recommendedName>
        <fullName evidence="9">Carbohydrate sulfotransferase</fullName>
        <ecNumber evidence="9">2.8.2.-</ecNumber>
    </recommendedName>
</protein>
<sequence>MEFAKVHFLSFILISIVMGLITYNGITMSTTVLRDIPDNGDNEFADFYPRPQAVPGVEQSLELWQEQTSRLERLQDICKQLNRTQTYTPPKGYTMRLLVDDTNHVLFGYIPKVGCTTWKGVFGRIRRAHGGNRPDFSKLSQFNDTEREKRLREYKKVLFVRDPVIRLLSAYLSKFTNLRALQKTWENMYGFDILKRYRPGSEDLLKNNHNLPRSERTFMNVTLTEFIRFVTDRGDQIKLHEISDHWLPQHIVSHVCEIGFDFIGKYENLAVEAPFVLNWLGLTSVAGFPEVHASKASSFIADEYAHVPLIYIQALQKYYMTDFQLFGYSSTGTVLKIANQLFDIDHID</sequence>
<reference evidence="10 11" key="1">
    <citation type="journal article" date="2017" name="PLoS Biol.">
        <title>The sea cucumber genome provides insights into morphological evolution and visceral regeneration.</title>
        <authorList>
            <person name="Zhang X."/>
            <person name="Sun L."/>
            <person name="Yuan J."/>
            <person name="Sun Y."/>
            <person name="Gao Y."/>
            <person name="Zhang L."/>
            <person name="Li S."/>
            <person name="Dai H."/>
            <person name="Hamel J.F."/>
            <person name="Liu C."/>
            <person name="Yu Y."/>
            <person name="Liu S."/>
            <person name="Lin W."/>
            <person name="Guo K."/>
            <person name="Jin S."/>
            <person name="Xu P."/>
            <person name="Storey K.B."/>
            <person name="Huan P."/>
            <person name="Zhang T."/>
            <person name="Zhou Y."/>
            <person name="Zhang J."/>
            <person name="Lin C."/>
            <person name="Li X."/>
            <person name="Xing L."/>
            <person name="Huo D."/>
            <person name="Sun M."/>
            <person name="Wang L."/>
            <person name="Mercier A."/>
            <person name="Li F."/>
            <person name="Yang H."/>
            <person name="Xiang J."/>
        </authorList>
    </citation>
    <scope>NUCLEOTIDE SEQUENCE [LARGE SCALE GENOMIC DNA]</scope>
    <source>
        <strain evidence="10">Shaxun</strain>
        <tissue evidence="10">Muscle</tissue>
    </source>
</reference>
<dbReference type="GO" id="GO:0016051">
    <property type="term" value="P:carbohydrate biosynthetic process"/>
    <property type="evidence" value="ECO:0007669"/>
    <property type="project" value="InterPro"/>
</dbReference>
<organism evidence="10 11">
    <name type="scientific">Stichopus japonicus</name>
    <name type="common">Sea cucumber</name>
    <dbReference type="NCBI Taxonomy" id="307972"/>
    <lineage>
        <taxon>Eukaryota</taxon>
        <taxon>Metazoa</taxon>
        <taxon>Echinodermata</taxon>
        <taxon>Eleutherozoa</taxon>
        <taxon>Echinozoa</taxon>
        <taxon>Holothuroidea</taxon>
        <taxon>Aspidochirotacea</taxon>
        <taxon>Aspidochirotida</taxon>
        <taxon>Stichopodidae</taxon>
        <taxon>Apostichopus</taxon>
    </lineage>
</organism>
<evidence type="ECO:0000256" key="1">
    <source>
        <dbReference type="ARBA" id="ARBA00004323"/>
    </source>
</evidence>
<evidence type="ECO:0000256" key="2">
    <source>
        <dbReference type="ARBA" id="ARBA00006339"/>
    </source>
</evidence>
<dbReference type="OrthoDB" id="2019940at2759"/>
<accession>A0A2G8LIQ2</accession>
<keyword evidence="6 9" id="KW-0333">Golgi apparatus</keyword>
<dbReference type="GO" id="GO:0000139">
    <property type="term" value="C:Golgi membrane"/>
    <property type="evidence" value="ECO:0007669"/>
    <property type="project" value="UniProtKB-SubCell"/>
</dbReference>
<dbReference type="InterPro" id="IPR005331">
    <property type="entry name" value="Sulfotransferase"/>
</dbReference>
<evidence type="ECO:0000256" key="7">
    <source>
        <dbReference type="ARBA" id="ARBA00023136"/>
    </source>
</evidence>
<dbReference type="STRING" id="307972.A0A2G8LIQ2"/>
<evidence type="ECO:0000256" key="5">
    <source>
        <dbReference type="ARBA" id="ARBA00022989"/>
    </source>
</evidence>
<evidence type="ECO:0000256" key="6">
    <source>
        <dbReference type="ARBA" id="ARBA00023034"/>
    </source>
</evidence>
<keyword evidence="11" id="KW-1185">Reference proteome</keyword>
<keyword evidence="7 9" id="KW-0472">Membrane</keyword>
<dbReference type="PANTHER" id="PTHR12137:SF54">
    <property type="entry name" value="CARBOHYDRATE SULFOTRANSFERASE"/>
    <property type="match status" value="1"/>
</dbReference>
<dbReference type="InterPro" id="IPR018011">
    <property type="entry name" value="Carb_sulfotrans_8-10"/>
</dbReference>
<evidence type="ECO:0000256" key="9">
    <source>
        <dbReference type="RuleBase" id="RU364020"/>
    </source>
</evidence>
<evidence type="ECO:0000256" key="4">
    <source>
        <dbReference type="ARBA" id="ARBA00022692"/>
    </source>
</evidence>
<comment type="subcellular location">
    <subcellularLocation>
        <location evidence="1 9">Golgi apparatus membrane</location>
        <topology evidence="1 9">Single-pass type II membrane protein</topology>
    </subcellularLocation>
</comment>
<evidence type="ECO:0000313" key="11">
    <source>
        <dbReference type="Proteomes" id="UP000230750"/>
    </source>
</evidence>
<evidence type="ECO:0000313" key="10">
    <source>
        <dbReference type="EMBL" id="PIK60060.1"/>
    </source>
</evidence>
<name>A0A2G8LIQ2_STIJA</name>
<keyword evidence="9" id="KW-0119">Carbohydrate metabolism</keyword>
<keyword evidence="5 9" id="KW-1133">Transmembrane helix</keyword>
<evidence type="ECO:0000256" key="3">
    <source>
        <dbReference type="ARBA" id="ARBA00022679"/>
    </source>
</evidence>